<dbReference type="AlphaFoldDB" id="A0A1R0GVI8"/>
<feature type="region of interest" description="Disordered" evidence="1">
    <location>
        <begin position="134"/>
        <end position="193"/>
    </location>
</feature>
<feature type="compositionally biased region" description="Low complexity" evidence="1">
    <location>
        <begin position="136"/>
        <end position="146"/>
    </location>
</feature>
<feature type="compositionally biased region" description="Basic and acidic residues" evidence="1">
    <location>
        <begin position="63"/>
        <end position="74"/>
    </location>
</feature>
<feature type="compositionally biased region" description="Polar residues" evidence="1">
    <location>
        <begin position="174"/>
        <end position="193"/>
    </location>
</feature>
<evidence type="ECO:0000313" key="2">
    <source>
        <dbReference type="EMBL" id="OLY80913.1"/>
    </source>
</evidence>
<protein>
    <submittedName>
        <fullName evidence="2">Uncharacterized protein</fullName>
    </submittedName>
</protein>
<gene>
    <name evidence="2" type="ORF">AYI68_g4984</name>
</gene>
<organism evidence="2 3">
    <name type="scientific">Smittium mucronatum</name>
    <dbReference type="NCBI Taxonomy" id="133383"/>
    <lineage>
        <taxon>Eukaryota</taxon>
        <taxon>Fungi</taxon>
        <taxon>Fungi incertae sedis</taxon>
        <taxon>Zoopagomycota</taxon>
        <taxon>Kickxellomycotina</taxon>
        <taxon>Harpellomycetes</taxon>
        <taxon>Harpellales</taxon>
        <taxon>Legeriomycetaceae</taxon>
        <taxon>Smittium</taxon>
    </lineage>
</organism>
<sequence length="193" mass="22474">MKEKGTYENLSEVNGRAERAQGDTLYHDILLSIKEDPKINKYESLKNNRITTPEVKETTNIADRSDRSENDTKYISKLPIIGNENEIESEDKPRRKQSSYLDRDLFEESNVRKPLNERDKVTLHKFSMLERKLSKSKINYNNNNNKQKNKKSEYSKKNTYMLGTSPETKEDVNILQTDTKTDLDNPNSFGDSM</sequence>
<name>A0A1R0GVI8_9FUNG</name>
<feature type="region of interest" description="Disordered" evidence="1">
    <location>
        <begin position="56"/>
        <end position="104"/>
    </location>
</feature>
<keyword evidence="3" id="KW-1185">Reference proteome</keyword>
<reference evidence="2 3" key="1">
    <citation type="journal article" date="2016" name="Mol. Biol. Evol.">
        <title>Genome-Wide Survey of Gut Fungi (Harpellales) Reveals the First Horizontally Transferred Ubiquitin Gene from a Mosquito Host.</title>
        <authorList>
            <person name="Wang Y."/>
            <person name="White M.M."/>
            <person name="Kvist S."/>
            <person name="Moncalvo J.M."/>
        </authorList>
    </citation>
    <scope>NUCLEOTIDE SEQUENCE [LARGE SCALE GENOMIC DNA]</scope>
    <source>
        <strain evidence="2 3">ALG-7-W6</strain>
    </source>
</reference>
<dbReference type="EMBL" id="LSSL01002992">
    <property type="protein sequence ID" value="OLY80913.1"/>
    <property type="molecule type" value="Genomic_DNA"/>
</dbReference>
<dbReference type="Proteomes" id="UP000187455">
    <property type="component" value="Unassembled WGS sequence"/>
</dbReference>
<comment type="caution">
    <text evidence="2">The sequence shown here is derived from an EMBL/GenBank/DDBJ whole genome shotgun (WGS) entry which is preliminary data.</text>
</comment>
<evidence type="ECO:0000313" key="3">
    <source>
        <dbReference type="Proteomes" id="UP000187455"/>
    </source>
</evidence>
<evidence type="ECO:0000256" key="1">
    <source>
        <dbReference type="SAM" id="MobiDB-lite"/>
    </source>
</evidence>
<accession>A0A1R0GVI8</accession>
<proteinExistence type="predicted"/>